<proteinExistence type="predicted"/>
<geneLocation type="plasmid" evidence="2">
    <name>pMR68</name>
</geneLocation>
<protein>
    <submittedName>
        <fullName evidence="2">Uncharacterized protein</fullName>
    </submittedName>
</protein>
<evidence type="ECO:0000313" key="2">
    <source>
        <dbReference type="EMBL" id="BAM13975.1"/>
    </source>
</evidence>
<dbReference type="Gene3D" id="1.20.1260.10">
    <property type="match status" value="1"/>
</dbReference>
<dbReference type="InterPro" id="IPR006311">
    <property type="entry name" value="TAT_signal"/>
</dbReference>
<reference evidence="2" key="1">
    <citation type="submission" date="2012-04" db="EMBL/GenBank/DDBJ databases">
        <title>Nucleotide sequence of Pseudomonas sp. K-62 plasmid pMR68 containing mercury resistance genes.</title>
        <authorList>
            <person name="Kiyono M."/>
            <person name="Mochizuki Y."/>
            <person name="Koizawa K."/>
            <person name="Sone Y."/>
            <person name="Nakamura R."/>
            <person name="Pan-Hou H."/>
            <person name="Sakabe K."/>
        </authorList>
    </citation>
    <scope>NUCLEOTIDE SEQUENCE</scope>
    <source>
        <strain evidence="2">K-62</strain>
        <plasmid evidence="2">pMR68</plasmid>
    </source>
</reference>
<feature type="chain" id="PRO_5003658793" evidence="1">
    <location>
        <begin position="34"/>
        <end position="234"/>
    </location>
</feature>
<feature type="signal peptide" evidence="1">
    <location>
        <begin position="1"/>
        <end position="33"/>
    </location>
</feature>
<dbReference type="EMBL" id="AB714582">
    <property type="protein sequence ID" value="BAM13975.1"/>
    <property type="molecule type" value="Genomic_DNA"/>
</dbReference>
<accession>I2FG40</accession>
<keyword evidence="1" id="KW-0732">Signal</keyword>
<dbReference type="PROSITE" id="PS51318">
    <property type="entry name" value="TAT"/>
    <property type="match status" value="1"/>
</dbReference>
<dbReference type="InterPro" id="IPR012347">
    <property type="entry name" value="Ferritin-like"/>
</dbReference>
<keyword evidence="2" id="KW-0614">Plasmid</keyword>
<dbReference type="AlphaFoldDB" id="I2FG40"/>
<dbReference type="RefSeq" id="WP_015061139.1">
    <property type="nucleotide sequence ID" value="NC_019309.1"/>
</dbReference>
<organism evidence="2">
    <name type="scientific">Pseudomonas sp. K-62</name>
    <dbReference type="NCBI Taxonomy" id="76885"/>
    <lineage>
        <taxon>Bacteria</taxon>
        <taxon>Pseudomonadati</taxon>
        <taxon>Pseudomonadota</taxon>
        <taxon>Gammaproteobacteria</taxon>
        <taxon>Pseudomonadales</taxon>
        <taxon>Pseudomonadaceae</taxon>
        <taxon>Pseudomonas</taxon>
    </lineage>
</organism>
<evidence type="ECO:0000256" key="1">
    <source>
        <dbReference type="SAM" id="SignalP"/>
    </source>
</evidence>
<name>I2FG40_9PSED</name>
<sequence>MVSNVVNAARRDFIAAGLAGTAAIALTSNGAQAQGAASKAPAGSQTEGIVVGREYGRTPYSGMAEKLYEQTKNDRKGLDTSEFYVVTMGYLREHVCMGQCNLHIQILKEAKLREAMLVYRKDVCEPNVTEMRNILDSNGYKLPAPYNAVTDAKTIEQLGELNTDAINDKMVLIGHIFAVEGFMNRWNQGAELSHRADVRDAFVRNWHRANRWHLAALAMAEQMKFLEPQPSVRM</sequence>